<keyword evidence="6" id="KW-0496">Mitochondrion</keyword>
<reference evidence="8" key="2">
    <citation type="submission" date="2020-04" db="EMBL/GenBank/DDBJ databases">
        <authorList>
            <consortium name="NCBI Genome Project"/>
        </authorList>
    </citation>
    <scope>NUCLEOTIDE SEQUENCE</scope>
    <source>
        <strain evidence="8">CBS 342.82</strain>
    </source>
</reference>
<evidence type="ECO:0000313" key="8">
    <source>
        <dbReference type="RefSeq" id="XP_033464990.1"/>
    </source>
</evidence>
<dbReference type="AlphaFoldDB" id="A0A6J3MJM0"/>
<evidence type="ECO:0000256" key="6">
    <source>
        <dbReference type="ARBA" id="ARBA00023128"/>
    </source>
</evidence>
<dbReference type="GeneID" id="54364016"/>
<proteinExistence type="inferred from homology"/>
<dbReference type="PROSITE" id="PS51353">
    <property type="entry name" value="ARSC"/>
    <property type="match status" value="1"/>
</dbReference>
<dbReference type="Pfam" id="PF07955">
    <property type="entry name" value="DUF1687"/>
    <property type="match status" value="1"/>
</dbReference>
<comment type="function">
    <text evidence="1">Putative mitochondrial redox protein which could be involved in the reduction of small toxic molecules.</text>
</comment>
<protein>
    <recommendedName>
        <fullName evidence="9">DUF1687-domain-containing protein</fullName>
    </recommendedName>
</protein>
<reference evidence="8" key="1">
    <citation type="submission" date="2020-01" db="EMBL/GenBank/DDBJ databases">
        <authorList>
            <consortium name="DOE Joint Genome Institute"/>
            <person name="Haridas S."/>
            <person name="Albert R."/>
            <person name="Binder M."/>
            <person name="Bloem J."/>
            <person name="Labutti K."/>
            <person name="Salamov A."/>
            <person name="Andreopoulos B."/>
            <person name="Baker S.E."/>
            <person name="Barry K."/>
            <person name="Bills G."/>
            <person name="Bluhm B.H."/>
            <person name="Cannon C."/>
            <person name="Castanera R."/>
            <person name="Culley D.E."/>
            <person name="Daum C."/>
            <person name="Ezra D."/>
            <person name="Gonzalez J.B."/>
            <person name="Henrissat B."/>
            <person name="Kuo A."/>
            <person name="Liang C."/>
            <person name="Lipzen A."/>
            <person name="Lutzoni F."/>
            <person name="Magnuson J."/>
            <person name="Mondo S."/>
            <person name="Nolan M."/>
            <person name="Ohm R."/>
            <person name="Pangilinan J."/>
            <person name="Park H.-J."/>
            <person name="Ramirez L."/>
            <person name="Alfaro M."/>
            <person name="Sun H."/>
            <person name="Tritt A."/>
            <person name="Yoshinaga Y."/>
            <person name="Zwiers L.-H."/>
            <person name="Turgeon B.G."/>
            <person name="Goodwin S.B."/>
            <person name="Spatafora J.W."/>
            <person name="Crous P.W."/>
            <person name="Grigoriev I.V."/>
        </authorList>
    </citation>
    <scope>NUCLEOTIDE SEQUENCE</scope>
    <source>
        <strain evidence="8">CBS 342.82</strain>
    </source>
</reference>
<dbReference type="Gene3D" id="3.40.30.10">
    <property type="entry name" value="Glutaredoxin"/>
    <property type="match status" value="1"/>
</dbReference>
<keyword evidence="4" id="KW-0809">Transit peptide</keyword>
<dbReference type="InterPro" id="IPR036249">
    <property type="entry name" value="Thioredoxin-like_sf"/>
</dbReference>
<dbReference type="OrthoDB" id="59229at2759"/>
<evidence type="ECO:0000256" key="3">
    <source>
        <dbReference type="ARBA" id="ARBA00009734"/>
    </source>
</evidence>
<dbReference type="GO" id="GO:0016491">
    <property type="term" value="F:oxidoreductase activity"/>
    <property type="evidence" value="ECO:0007669"/>
    <property type="project" value="UniProtKB-KW"/>
</dbReference>
<name>A0A6J3MJM0_9PEZI</name>
<evidence type="ECO:0000256" key="4">
    <source>
        <dbReference type="ARBA" id="ARBA00022946"/>
    </source>
</evidence>
<sequence>MSFFKNLFKQRGIKDVVTLFHDPSSAASVRVHTFLKQASANQVATATLDQASEHDTKSKQGRTDYELEIQESAPTGDQLNSILEYLGPDAAETVVEGASGAGDALKIFKQDEVALRRPIVVDWNNGRAVVGEDQSKILALLKAIPKE</sequence>
<dbReference type="PANTHER" id="PTHR28071:SF1">
    <property type="entry name" value="REDOX PROTEIN FMP46, MITOCHONDRIAL-RELATED"/>
    <property type="match status" value="1"/>
</dbReference>
<evidence type="ECO:0000313" key="7">
    <source>
        <dbReference type="Proteomes" id="UP000504637"/>
    </source>
</evidence>
<dbReference type="RefSeq" id="XP_033464990.1">
    <property type="nucleotide sequence ID" value="XM_033606216.1"/>
</dbReference>
<dbReference type="GO" id="GO:0005739">
    <property type="term" value="C:mitochondrion"/>
    <property type="evidence" value="ECO:0007669"/>
    <property type="project" value="UniProtKB-SubCell"/>
</dbReference>
<evidence type="ECO:0008006" key="9">
    <source>
        <dbReference type="Google" id="ProtNLM"/>
    </source>
</evidence>
<evidence type="ECO:0000256" key="1">
    <source>
        <dbReference type="ARBA" id="ARBA00002963"/>
    </source>
</evidence>
<keyword evidence="5" id="KW-0560">Oxidoreductase</keyword>
<reference evidence="8" key="3">
    <citation type="submission" date="2025-08" db="UniProtKB">
        <authorList>
            <consortium name="RefSeq"/>
        </authorList>
    </citation>
    <scope>IDENTIFICATION</scope>
    <source>
        <strain evidence="8">CBS 342.82</strain>
    </source>
</reference>
<dbReference type="Proteomes" id="UP000504637">
    <property type="component" value="Unplaced"/>
</dbReference>
<evidence type="ECO:0000256" key="5">
    <source>
        <dbReference type="ARBA" id="ARBA00023002"/>
    </source>
</evidence>
<dbReference type="PANTHER" id="PTHR28071">
    <property type="entry name" value="REDOX PROTEIN FMP46, MITOCHONDRIAL-RELATED"/>
    <property type="match status" value="1"/>
</dbReference>
<keyword evidence="7" id="KW-1185">Reference proteome</keyword>
<comment type="similarity">
    <text evidence="3">Belongs to the FMP46 family.</text>
</comment>
<accession>A0A6J3MJM0</accession>
<evidence type="ECO:0000256" key="2">
    <source>
        <dbReference type="ARBA" id="ARBA00004173"/>
    </source>
</evidence>
<dbReference type="InterPro" id="IPR006660">
    <property type="entry name" value="Arsenate_reductase-like"/>
</dbReference>
<organism evidence="8">
    <name type="scientific">Dissoconium aciculare CBS 342.82</name>
    <dbReference type="NCBI Taxonomy" id="1314786"/>
    <lineage>
        <taxon>Eukaryota</taxon>
        <taxon>Fungi</taxon>
        <taxon>Dikarya</taxon>
        <taxon>Ascomycota</taxon>
        <taxon>Pezizomycotina</taxon>
        <taxon>Dothideomycetes</taxon>
        <taxon>Dothideomycetidae</taxon>
        <taxon>Mycosphaerellales</taxon>
        <taxon>Dissoconiaceae</taxon>
        <taxon>Dissoconium</taxon>
    </lineage>
</organism>
<dbReference type="SUPFAM" id="SSF52833">
    <property type="entry name" value="Thioredoxin-like"/>
    <property type="match status" value="1"/>
</dbReference>
<gene>
    <name evidence="8" type="ORF">K489DRAFT_386364</name>
</gene>
<dbReference type="InterPro" id="IPR012882">
    <property type="entry name" value="Fmp46"/>
</dbReference>
<comment type="subcellular location">
    <subcellularLocation>
        <location evidence="2">Mitochondrion</location>
    </subcellularLocation>
</comment>